<dbReference type="PANTHER" id="PTHR37954">
    <property type="entry name" value="BLL4979 PROTEIN"/>
    <property type="match status" value="1"/>
</dbReference>
<dbReference type="Proteomes" id="UP000481872">
    <property type="component" value="Unassembled WGS sequence"/>
</dbReference>
<accession>A0A6M0H237</accession>
<evidence type="ECO:0000313" key="1">
    <source>
        <dbReference type="EMBL" id="NEU04234.1"/>
    </source>
</evidence>
<evidence type="ECO:0000313" key="2">
    <source>
        <dbReference type="Proteomes" id="UP000481872"/>
    </source>
</evidence>
<dbReference type="AlphaFoldDB" id="A0A6M0H237"/>
<comment type="caution">
    <text evidence="1">The sequence shown here is derived from an EMBL/GenBank/DDBJ whole genome shotgun (WGS) entry which is preliminary data.</text>
</comment>
<dbReference type="Pfam" id="PF02596">
    <property type="entry name" value="DUF169"/>
    <property type="match status" value="1"/>
</dbReference>
<sequence length="275" mass="31079">MPFKHKSISYGLPQDPFDNEKLKEYCEDLQCALNLKRKPVGVKFYFTEEDYNNCEKDEPSGPLSYCCIVEKATRGKSFKARLQHLNCDGGTTALGLEDSTPRIESGMEYFSYNLYSTPAVARRVREGVMGLYRTGASTYGIEVASLEDFIVAPDIIIFIVNPYEAMRIQQGYVYHTGERITATLAAMQGICAEITVEPYLTGKMNISTLCPSTRFLAKWEDDEMAIGIPYEQFESTVKGIIATINTTDLKYRKEEIVTRFGNKNKDAGFIIIDKY</sequence>
<dbReference type="InterPro" id="IPR003748">
    <property type="entry name" value="DUF169"/>
</dbReference>
<dbReference type="EMBL" id="JAAGPU010000006">
    <property type="protein sequence ID" value="NEU04234.1"/>
    <property type="molecule type" value="Genomic_DNA"/>
</dbReference>
<dbReference type="RefSeq" id="WP_061995621.1">
    <property type="nucleotide sequence ID" value="NZ_JAAGPU010000006.1"/>
</dbReference>
<keyword evidence="2" id="KW-1185">Reference proteome</keyword>
<organism evidence="1 2">
    <name type="scientific">Clostridium senegalense</name>
    <dbReference type="NCBI Taxonomy" id="1465809"/>
    <lineage>
        <taxon>Bacteria</taxon>
        <taxon>Bacillati</taxon>
        <taxon>Bacillota</taxon>
        <taxon>Clostridia</taxon>
        <taxon>Eubacteriales</taxon>
        <taxon>Clostridiaceae</taxon>
        <taxon>Clostridium</taxon>
    </lineage>
</organism>
<protein>
    <submittedName>
        <fullName evidence="1">DUF169 domain-containing protein</fullName>
    </submittedName>
</protein>
<reference evidence="1 2" key="1">
    <citation type="submission" date="2020-02" db="EMBL/GenBank/DDBJ databases">
        <title>Genome assembly of a novel Clostridium senegalense strain.</title>
        <authorList>
            <person name="Gupta T.B."/>
            <person name="Jauregui R."/>
            <person name="Maclean P."/>
            <person name="Nawarathana A."/>
            <person name="Brightwell G."/>
        </authorList>
    </citation>
    <scope>NUCLEOTIDE SEQUENCE [LARGE SCALE GENOMIC DNA]</scope>
    <source>
        <strain evidence="1 2">AGRFS4</strain>
    </source>
</reference>
<gene>
    <name evidence="1" type="ORF">G3M99_05030</name>
</gene>
<dbReference type="PANTHER" id="PTHR37954:SF3">
    <property type="entry name" value="DUF169 DOMAIN-CONTAINING PROTEIN"/>
    <property type="match status" value="1"/>
</dbReference>
<name>A0A6M0H237_9CLOT</name>
<proteinExistence type="predicted"/>